<evidence type="ECO:0000256" key="4">
    <source>
        <dbReference type="ARBA" id="ARBA00022824"/>
    </source>
</evidence>
<dbReference type="SMART" id="SM01299">
    <property type="entry name" value="PIP49_N"/>
    <property type="match status" value="1"/>
</dbReference>
<comment type="caution">
    <text evidence="12">The sequence shown here is derived from an EMBL/GenBank/DDBJ whole genome shotgun (WGS) entry which is preliminary data.</text>
</comment>
<dbReference type="PROSITE" id="PS50222">
    <property type="entry name" value="EF_HAND_2"/>
    <property type="match status" value="1"/>
</dbReference>
<feature type="compositionally biased region" description="Basic and acidic residues" evidence="9">
    <location>
        <begin position="533"/>
        <end position="546"/>
    </location>
</feature>
<keyword evidence="5" id="KW-0735">Signal-anchor</keyword>
<keyword evidence="3 10" id="KW-0812">Transmembrane</keyword>
<dbReference type="AlphaFoldDB" id="A0A5J5CT26"/>
<dbReference type="Proteomes" id="UP000327493">
    <property type="component" value="Chromosome 16"/>
</dbReference>
<dbReference type="PANTHER" id="PTHR21093:SF3">
    <property type="entry name" value="DIVERGENT PROTEIN KINASE DOMAIN 1B"/>
    <property type="match status" value="1"/>
</dbReference>
<dbReference type="Gene3D" id="1.10.238.10">
    <property type="entry name" value="EF-hand"/>
    <property type="match status" value="1"/>
</dbReference>
<protein>
    <recommendedName>
        <fullName evidence="11">EF-hand domain-containing protein</fullName>
    </recommendedName>
</protein>
<name>A0A5J5CT26_9PERO</name>
<dbReference type="PANTHER" id="PTHR21093">
    <property type="entry name" value="DIVERGENT PROTEIN KINASE DOMAIN 1C-RELATED"/>
    <property type="match status" value="1"/>
</dbReference>
<evidence type="ECO:0000256" key="3">
    <source>
        <dbReference type="ARBA" id="ARBA00022692"/>
    </source>
</evidence>
<evidence type="ECO:0000256" key="9">
    <source>
        <dbReference type="SAM" id="MobiDB-lite"/>
    </source>
</evidence>
<dbReference type="GO" id="GO:0005789">
    <property type="term" value="C:endoplasmic reticulum membrane"/>
    <property type="evidence" value="ECO:0007669"/>
    <property type="project" value="UniProtKB-SubCell"/>
</dbReference>
<feature type="compositionally biased region" description="Low complexity" evidence="9">
    <location>
        <begin position="494"/>
        <end position="504"/>
    </location>
</feature>
<comment type="subcellular location">
    <subcellularLocation>
        <location evidence="1">Endoplasmic reticulum membrane</location>
        <topology evidence="1">Single-pass type II membrane protein</topology>
    </subcellularLocation>
</comment>
<evidence type="ECO:0000256" key="1">
    <source>
        <dbReference type="ARBA" id="ARBA00004648"/>
    </source>
</evidence>
<dbReference type="Pfam" id="PF03133">
    <property type="entry name" value="TTL"/>
    <property type="match status" value="1"/>
</dbReference>
<keyword evidence="8" id="KW-1015">Disulfide bond</keyword>
<keyword evidence="13" id="KW-1185">Reference proteome</keyword>
<dbReference type="InterPro" id="IPR029244">
    <property type="entry name" value="FAM69_N"/>
</dbReference>
<evidence type="ECO:0000256" key="7">
    <source>
        <dbReference type="ARBA" id="ARBA00023136"/>
    </source>
</evidence>
<gene>
    <name evidence="12" type="ORF">FQN60_008169</name>
</gene>
<dbReference type="SUPFAM" id="SSF56059">
    <property type="entry name" value="Glutathione synthetase ATP-binding domain-like"/>
    <property type="match status" value="1"/>
</dbReference>
<dbReference type="GO" id="GO:0005509">
    <property type="term" value="F:calcium ion binding"/>
    <property type="evidence" value="ECO:0007669"/>
    <property type="project" value="InterPro"/>
</dbReference>
<evidence type="ECO:0000256" key="6">
    <source>
        <dbReference type="ARBA" id="ARBA00022989"/>
    </source>
</evidence>
<accession>A0A5J5CT26</accession>
<evidence type="ECO:0000256" key="10">
    <source>
        <dbReference type="SAM" id="Phobius"/>
    </source>
</evidence>
<evidence type="ECO:0000313" key="13">
    <source>
        <dbReference type="Proteomes" id="UP000327493"/>
    </source>
</evidence>
<dbReference type="Gene3D" id="3.30.470.20">
    <property type="entry name" value="ATP-grasp fold, B domain"/>
    <property type="match status" value="1"/>
</dbReference>
<dbReference type="EMBL" id="VOFY01000016">
    <property type="protein sequence ID" value="KAA8584384.1"/>
    <property type="molecule type" value="Genomic_DNA"/>
</dbReference>
<evidence type="ECO:0000256" key="2">
    <source>
        <dbReference type="ARBA" id="ARBA00006338"/>
    </source>
</evidence>
<evidence type="ECO:0000313" key="12">
    <source>
        <dbReference type="EMBL" id="KAA8584384.1"/>
    </source>
</evidence>
<feature type="domain" description="EF-hand" evidence="11">
    <location>
        <begin position="180"/>
        <end position="215"/>
    </location>
</feature>
<dbReference type="Pfam" id="PF12260">
    <property type="entry name" value="PIP49_C"/>
    <property type="match status" value="1"/>
</dbReference>
<dbReference type="InterPro" id="IPR002048">
    <property type="entry name" value="EF_hand_dom"/>
</dbReference>
<feature type="region of interest" description="Disordered" evidence="9">
    <location>
        <begin position="1150"/>
        <end position="1169"/>
    </location>
</feature>
<feature type="region of interest" description="Disordered" evidence="9">
    <location>
        <begin position="482"/>
        <end position="546"/>
    </location>
</feature>
<keyword evidence="6 10" id="KW-1133">Transmembrane helix</keyword>
<reference evidence="12 13" key="1">
    <citation type="submission" date="2019-08" db="EMBL/GenBank/DDBJ databases">
        <title>A chromosome-level genome assembly, high-density linkage maps, and genome scans reveal the genomic architecture of hybrid incompatibilities underlying speciation via character displacement in darters (Percidae: Etheostominae).</title>
        <authorList>
            <person name="Moran R.L."/>
            <person name="Catchen J.M."/>
            <person name="Fuller R.C."/>
        </authorList>
    </citation>
    <scope>NUCLEOTIDE SEQUENCE [LARGE SCALE GENOMIC DNA]</scope>
    <source>
        <strain evidence="12">EspeVRDwgs_2016</strain>
        <tissue evidence="12">Muscle</tissue>
    </source>
</reference>
<sequence>MRYLRTESLIMPRALRRLLHLVLFCPLSKGLQSRLPAIKVKYLLLVWLGILIASWVIYMQYASYSELCRGHVCHMVICDHYRRGIISGSSCKALCEQRTLTLQHCMSTSSTYQVYSGLWKERPVVIKCGIEDPVKTDGSPGSVLRQEMSLFDKPTRGTSMDEFKEMLHSFLKANLGEQPSLSTLVDRVINLADVNQDGKVSLAEAKSIWALLQMNEYLLMVALQEKEHTPKLLGFCGDLYVTERVGHSSLYRLEVPHYLQALVPEALSTSLNHWLAPAWPRRARITIGLLEFVEEVFHGSYGSFLICDASPRHVGYNAKYDCKMANLRSVASEAVVRGFLRGRRCETNADCTYGRDCTATCDRLVKQCNTEVLQPNLAKVCMLLQDFLLFGAPSDLRGDLEKQLRTCVTLSGLASQMEVHHSLVLNNLKTLLITLVCRRQIVALCGTTLPCPAASLVALRIMSDHYVKVSIQLEEMKSFGEDAEKEGVDTEEQVPVCSPSASVSPPDPSSTTIAGRDASNTSITCKHRGKSRSKLEKDDKNSFAKHTSDVSLHGTVVSAHVGRNLNRLGHDRTLHIKGTGKILQGKLETNGNYVTVPPSKNIQETRREDGFKHARKGRPVTVDISKAKTSLEALKLSIKQLKWKEFPLGRRAACDIYWHGVSFHDNDNIVSGQVNKFPGMIEMLRKINLSRAVRTMQELFPEEYDFYPRSWILPEDENIGYCQKSSRFGTIRMVKENDATVNPTFIVKPDGGSQGDGIYLIRDPSDLKLMVGSQAKQAVVQEYIQRPLLIDKLKFDIRLYVLLKSLEPLEIYIAKEGLTRFCTEPYQEPSQKNLSHVFMHLTNYSLNVHSSNFVHSDSQNTGSKRTLSSVLYRLAAKGVDIKKVWSDIIALVIKTAIAVVPELRVYYQCDIPPGKPGPTCFQILGFDILLTKNLKPVLLEVNSNPSMRIEHEQEVAPGVFEYVPSPVDEEVKVGVIRDTLRLMDPGHKKPSISQLRAGGLEHGEEIPMEAETLERSPDEGALPSLCLKQVYPKYTKQFNYLRLVERIASLTCKLSNSNFSMASVDILYIDITRRWSGTMPDSRDAGMGLQAFVEAFFYLAGRRFKSLVLREQVVSLLQLCETQLESQSGVEERRSVSCSRAMPRAVRNLGLTNPQLNSPAPLRRASSQDYRLHQRLKPRTLRANVEN</sequence>
<evidence type="ECO:0000256" key="8">
    <source>
        <dbReference type="ARBA" id="ARBA00023157"/>
    </source>
</evidence>
<dbReference type="InterPro" id="IPR004344">
    <property type="entry name" value="TTL/TTLL_fam"/>
</dbReference>
<comment type="similarity">
    <text evidence="2">Belongs to the DIPK family.</text>
</comment>
<dbReference type="InterPro" id="IPR022049">
    <property type="entry name" value="FAM69_kinase_dom"/>
</dbReference>
<keyword evidence="7 10" id="KW-0472">Membrane</keyword>
<dbReference type="SUPFAM" id="SSF47473">
    <property type="entry name" value="EF-hand"/>
    <property type="match status" value="1"/>
</dbReference>
<dbReference type="PROSITE" id="PS51221">
    <property type="entry name" value="TTL"/>
    <property type="match status" value="1"/>
</dbReference>
<dbReference type="Pfam" id="PF14875">
    <property type="entry name" value="PIP49_N"/>
    <property type="match status" value="1"/>
</dbReference>
<organism evidence="12 13">
    <name type="scientific">Etheostoma spectabile</name>
    <name type="common">orangethroat darter</name>
    <dbReference type="NCBI Taxonomy" id="54343"/>
    <lineage>
        <taxon>Eukaryota</taxon>
        <taxon>Metazoa</taxon>
        <taxon>Chordata</taxon>
        <taxon>Craniata</taxon>
        <taxon>Vertebrata</taxon>
        <taxon>Euteleostomi</taxon>
        <taxon>Actinopterygii</taxon>
        <taxon>Neopterygii</taxon>
        <taxon>Teleostei</taxon>
        <taxon>Neoteleostei</taxon>
        <taxon>Acanthomorphata</taxon>
        <taxon>Eupercaria</taxon>
        <taxon>Perciformes</taxon>
        <taxon>Percoidei</taxon>
        <taxon>Percidae</taxon>
        <taxon>Etheostomatinae</taxon>
        <taxon>Etheostoma</taxon>
    </lineage>
</organism>
<dbReference type="InterPro" id="IPR011992">
    <property type="entry name" value="EF-hand-dom_pair"/>
</dbReference>
<evidence type="ECO:0000256" key="5">
    <source>
        <dbReference type="ARBA" id="ARBA00022968"/>
    </source>
</evidence>
<feature type="transmembrane region" description="Helical" evidence="10">
    <location>
        <begin position="40"/>
        <end position="59"/>
    </location>
</feature>
<keyword evidence="4" id="KW-0256">Endoplasmic reticulum</keyword>
<proteinExistence type="inferred from homology"/>
<evidence type="ECO:0000259" key="11">
    <source>
        <dbReference type="PROSITE" id="PS50222"/>
    </source>
</evidence>